<evidence type="ECO:0000256" key="1">
    <source>
        <dbReference type="SAM" id="Coils"/>
    </source>
</evidence>
<evidence type="ECO:0000256" key="2">
    <source>
        <dbReference type="SAM" id="MobiDB-lite"/>
    </source>
</evidence>
<feature type="domain" description="Fibronectin type-III" evidence="3">
    <location>
        <begin position="404"/>
        <end position="503"/>
    </location>
</feature>
<proteinExistence type="predicted"/>
<protein>
    <submittedName>
        <fullName evidence="4">Ribonucleases G and E</fullName>
    </submittedName>
</protein>
<evidence type="ECO:0000313" key="4">
    <source>
        <dbReference type="EMBL" id="SPT53805.1"/>
    </source>
</evidence>
<sequence>MLDLRAVAYMPSGGRLGVLPDDLDVTLTVPVADMPTVALTYPAGTQGVRGELLDSEVEIAIEITHDGITWLEPPGARFISQKVEGNLLDDGTSPRILHAAHVSSQLAEAVVWDVPPAAQDSDGKWNFLSANAGVILRSLWDAATKRGWGKGLTLDCTTVADSAGKKWANIVTLAFDKAVTLATVVDSLRDLGLCDVEWTGRTMRVHNPDGALARRREKVLWPLAVGTAAAPEATTWTSLCTDVLVKGEGGRVWRIHNDQAPAGLRRIERVVEAGGVELEATARLVAQATLASGASAQVEAKREWVASDALLLPWRDYTAGDWITVQRSAGREVMRVAQVSVTRNADGVSGHTTFGTRLDDVLSHVAKRTKGVTGGASTSGSGVRPAPQGQDKRTPAKVLGLVVRAEAVPVADRTVHGLLRATWQPVSTATDASAMEISSYDLAVRRNVVGAPWLIAGSASSTSLDLREGSPGEALQVQVRARGTYATTPGLWSDPFTVQIPQPELLAPPTAAHLACEHGLVTVTWDRHLAGPGGPIIPPSWLRHVLVQEASSAAGPWTDLAELSLDGPTTVLDRQDVIGQERFYRLVAVDTVDRKSDPGNTAGITVRSKVSEAVDAAQAKADQAARDGATTRAQVEAQAKKIDTIEGTVEGLSSKLAAAESAAAEADKNAKAAAASASKADAAASAAQKIAEVKAAEAERAAKAYADGLKDSTLSEAQKAALKVAAEAAAKAQQAAEAKAADAQRTAEAAEVTAATATENATQARTLAEASKKISEQADSKAGQAQAAATAASGVASAAQSKAAEATTKALAAQAAAAAAAAASPNLAAGTWNARWAFGKNVTRVDYGTLRFKGSNGSPDFSNDNRAYLLHGNNQALIVPAGRVMRFSMTVSNPGNSPVKGKFSAYTYAADGKWLGAAAMADVEVPPGAVRHVISGTVVVPWTPARIVVPNVTWAGTAPIDMHGATWSDVTDIAAAQDRADHAAAEAVKAKTAADTATAKALAAQSVADAAAAKATTADGRYTVAAANPSAKDGEGKPSGAVWEVRAGTTALRRFVWDGPAWRQVKIGVDFIGEKAVNRAQIADAAVGTLQVADASITNAKVGWLTAEKIRAAVGTLDAGFIKSLFSDSGFIRNLFSERISVSAGSLFPDPLLENKSEWNFAAGVASWKTDNAVSGNVLVLKATGKQIGGYLQPPEHRDASMILKPGATYRLSLMVRFPSFTGSNPASVYLRHHNSTGGVNIMRVADIFAVLGGAPTAWTRLETQFTLPATDKNGACTLGLFAEATFTSGSVEFAEVRVEEAVGTTLIEPGSITTPLLAAGAVTAKTIAVNAIEGGHIKGDALDGKVITGATIQTAKTGARVVMTPQGLTAYSNAGTKTFWIDSATGQVTAKGYFSIEDEWSATAFRDIGTADNVVDIDPGKWGHSNWGTGLVFYATNARWDRKAFITARQHPQGEPALILAGPLKTAGQGQQSYLSMMGPTAQLYGGSWDANADPITRPSVLLSPAVASLTCQKTSLNISGNSIGALLGYNSSRVFEATGQTVRLMCGDWGDSTGFFANKTNTVMTWAANRQLGVDVHGVWFFKGEGHNPLRVAEESCQMTTMVWGNCGFWANKANTVMGYSSAVELFLNGSGMHVKGTKNFVMAVPGETERRGGLLLRHSSTESPYDGVEYWQTLALDSQGRGMWVLPAYVPAIGAPKAPWIALASTQDGSPVAARLVQDQWGPDATPWHVELHGSPGVMVSVLVKGARILDTKTGWEDRTGQDLWVMPPQTPGDAEASMSVGGDVYGPAPNPHTKKENTHE</sequence>
<gene>
    <name evidence="4" type="ORF">NCTC11535_01489</name>
</gene>
<name>A0ABY1VNW5_9ACTO</name>
<accession>A0ABY1VNW5</accession>
<dbReference type="EMBL" id="UAPQ01000008">
    <property type="protein sequence ID" value="SPT53805.1"/>
    <property type="molecule type" value="Genomic_DNA"/>
</dbReference>
<dbReference type="InterPro" id="IPR003961">
    <property type="entry name" value="FN3_dom"/>
</dbReference>
<dbReference type="RefSeq" id="WP_111836745.1">
    <property type="nucleotide sequence ID" value="NZ_UAPQ01000008.1"/>
</dbReference>
<feature type="region of interest" description="Disordered" evidence="2">
    <location>
        <begin position="1774"/>
        <end position="1804"/>
    </location>
</feature>
<keyword evidence="1" id="KW-0175">Coiled coil</keyword>
<comment type="caution">
    <text evidence="4">The sequence shown here is derived from an EMBL/GenBank/DDBJ whole genome shotgun (WGS) entry which is preliminary data.</text>
</comment>
<dbReference type="Proteomes" id="UP000250006">
    <property type="component" value="Unassembled WGS sequence"/>
</dbReference>
<reference evidence="4 5" key="1">
    <citation type="submission" date="2018-06" db="EMBL/GenBank/DDBJ databases">
        <authorList>
            <consortium name="Pathogen Informatics"/>
            <person name="Doyle S."/>
        </authorList>
    </citation>
    <scope>NUCLEOTIDE SEQUENCE [LARGE SCALE GENOMIC DNA]</scope>
    <source>
        <strain evidence="4 5">NCTC11535</strain>
    </source>
</reference>
<dbReference type="Gene3D" id="2.60.120.260">
    <property type="entry name" value="Galactose-binding domain-like"/>
    <property type="match status" value="1"/>
</dbReference>
<organism evidence="4 5">
    <name type="scientific">Actinomyces bovis</name>
    <dbReference type="NCBI Taxonomy" id="1658"/>
    <lineage>
        <taxon>Bacteria</taxon>
        <taxon>Bacillati</taxon>
        <taxon>Actinomycetota</taxon>
        <taxon>Actinomycetes</taxon>
        <taxon>Actinomycetales</taxon>
        <taxon>Actinomycetaceae</taxon>
        <taxon>Actinomyces</taxon>
    </lineage>
</organism>
<feature type="coiled-coil region" evidence="1">
    <location>
        <begin position="726"/>
        <end position="760"/>
    </location>
</feature>
<evidence type="ECO:0000313" key="5">
    <source>
        <dbReference type="Proteomes" id="UP000250006"/>
    </source>
</evidence>
<dbReference type="InterPro" id="IPR013783">
    <property type="entry name" value="Ig-like_fold"/>
</dbReference>
<evidence type="ECO:0000259" key="3">
    <source>
        <dbReference type="PROSITE" id="PS50853"/>
    </source>
</evidence>
<feature type="region of interest" description="Disordered" evidence="2">
    <location>
        <begin position="370"/>
        <end position="394"/>
    </location>
</feature>
<keyword evidence="5" id="KW-1185">Reference proteome</keyword>
<dbReference type="PROSITE" id="PS50853">
    <property type="entry name" value="FN3"/>
    <property type="match status" value="1"/>
</dbReference>
<dbReference type="Gene3D" id="2.60.40.10">
    <property type="entry name" value="Immunoglobulins"/>
    <property type="match status" value="1"/>
</dbReference>